<accession>A0A916NH20</accession>
<keyword evidence="11" id="KW-1185">Reference proteome</keyword>
<feature type="transmembrane region" description="Helical" evidence="8">
    <location>
        <begin position="204"/>
        <end position="226"/>
    </location>
</feature>
<proteinExistence type="inferred from homology"/>
<dbReference type="GO" id="GO:0055085">
    <property type="term" value="P:transmembrane transport"/>
    <property type="evidence" value="ECO:0007669"/>
    <property type="project" value="InterPro"/>
</dbReference>
<protein>
    <submittedName>
        <fullName evidence="10">Spermidine/putrescine transport system permease protein PotB</fullName>
    </submittedName>
</protein>
<dbReference type="EMBL" id="CAJVAP010000008">
    <property type="protein sequence ID" value="CAG7606637.1"/>
    <property type="molecule type" value="Genomic_DNA"/>
</dbReference>
<reference evidence="10" key="1">
    <citation type="submission" date="2021-06" db="EMBL/GenBank/DDBJ databases">
        <authorList>
            <person name="Criscuolo A."/>
        </authorList>
    </citation>
    <scope>NUCLEOTIDE SEQUENCE</scope>
    <source>
        <strain evidence="10">CIP111803</strain>
    </source>
</reference>
<comment type="caution">
    <text evidence="10">The sequence shown here is derived from an EMBL/GenBank/DDBJ whole genome shotgun (WGS) entry which is preliminary data.</text>
</comment>
<sequence>MAEHAPRTPGTAPPALKSLPFLGPGLLFLIVFMAIPVALLLVYSFFTRGRFGGVQFTFTTENFAKLLDPLYAGVIAQSVGTALLVTLLALLIGYPIAYAITRIPVRWRTIALIAIVLPFWTNFLIRTYAWILLLNNAGIVNQSLMGLGIIDAPLPLLYNWGAVGVGLLYMYLPLMILPLYASLQAIDPSLREAATNLGSTPWRVFRTVTLPMSLPGALTGAIFVFVPSMSNFVIPELLGGGKMVLIGNLIRDQFLEARNWPFGATLALVLSAFLALLIVGQSWVNRRLSGGGDRD</sequence>
<dbReference type="AlphaFoldDB" id="A0A916NH20"/>
<keyword evidence="4" id="KW-1003">Cell membrane</keyword>
<dbReference type="PROSITE" id="PS50928">
    <property type="entry name" value="ABC_TM1"/>
    <property type="match status" value="1"/>
</dbReference>
<keyword evidence="7 8" id="KW-0472">Membrane</keyword>
<dbReference type="CDD" id="cd06261">
    <property type="entry name" value="TM_PBP2"/>
    <property type="match status" value="1"/>
</dbReference>
<evidence type="ECO:0000256" key="8">
    <source>
        <dbReference type="RuleBase" id="RU363032"/>
    </source>
</evidence>
<feature type="transmembrane region" description="Helical" evidence="8">
    <location>
        <begin position="70"/>
        <end position="97"/>
    </location>
</feature>
<feature type="domain" description="ABC transmembrane type-1" evidence="9">
    <location>
        <begin position="75"/>
        <end position="281"/>
    </location>
</feature>
<evidence type="ECO:0000313" key="10">
    <source>
        <dbReference type="EMBL" id="CAG7606637.1"/>
    </source>
</evidence>
<comment type="subcellular location">
    <subcellularLocation>
        <location evidence="1 8">Cell membrane</location>
        <topology evidence="1 8">Multi-pass membrane protein</topology>
    </subcellularLocation>
</comment>
<keyword evidence="3 8" id="KW-0813">Transport</keyword>
<dbReference type="RefSeq" id="WP_382335402.1">
    <property type="nucleotide sequence ID" value="NZ_JBHSRW010000208.1"/>
</dbReference>
<evidence type="ECO:0000256" key="2">
    <source>
        <dbReference type="ARBA" id="ARBA00007069"/>
    </source>
</evidence>
<evidence type="ECO:0000259" key="9">
    <source>
        <dbReference type="PROSITE" id="PS50928"/>
    </source>
</evidence>
<evidence type="ECO:0000313" key="11">
    <source>
        <dbReference type="Proteomes" id="UP000693892"/>
    </source>
</evidence>
<evidence type="ECO:0000256" key="3">
    <source>
        <dbReference type="ARBA" id="ARBA00022448"/>
    </source>
</evidence>
<feature type="transmembrane region" description="Helical" evidence="8">
    <location>
        <begin position="21"/>
        <end position="46"/>
    </location>
</feature>
<dbReference type="GO" id="GO:0005886">
    <property type="term" value="C:plasma membrane"/>
    <property type="evidence" value="ECO:0007669"/>
    <property type="project" value="UniProtKB-SubCell"/>
</dbReference>
<feature type="transmembrane region" description="Helical" evidence="8">
    <location>
        <begin position="160"/>
        <end position="183"/>
    </location>
</feature>
<comment type="similarity">
    <text evidence="2">Belongs to the binding-protein-dependent transport system permease family. CysTW subfamily.</text>
</comment>
<name>A0A916NH20_9MICO</name>
<keyword evidence="6 8" id="KW-1133">Transmembrane helix</keyword>
<evidence type="ECO:0000256" key="6">
    <source>
        <dbReference type="ARBA" id="ARBA00022989"/>
    </source>
</evidence>
<gene>
    <name evidence="10" type="primary">potB_1</name>
    <name evidence="10" type="ORF">LEUCIP111803_00952</name>
</gene>
<dbReference type="InterPro" id="IPR000515">
    <property type="entry name" value="MetI-like"/>
</dbReference>
<organism evidence="10 11">
    <name type="scientific">Leucobacter soli</name>
    <dbReference type="NCBI Taxonomy" id="2812850"/>
    <lineage>
        <taxon>Bacteria</taxon>
        <taxon>Bacillati</taxon>
        <taxon>Actinomycetota</taxon>
        <taxon>Actinomycetes</taxon>
        <taxon>Micrococcales</taxon>
        <taxon>Microbacteriaceae</taxon>
        <taxon>Leucobacter</taxon>
    </lineage>
</organism>
<dbReference type="Proteomes" id="UP000693892">
    <property type="component" value="Unassembled WGS sequence"/>
</dbReference>
<dbReference type="PANTHER" id="PTHR42929">
    <property type="entry name" value="INNER MEMBRANE ABC TRANSPORTER PERMEASE PROTEIN YDCU-RELATED-RELATED"/>
    <property type="match status" value="1"/>
</dbReference>
<keyword evidence="5 8" id="KW-0812">Transmembrane</keyword>
<feature type="transmembrane region" description="Helical" evidence="8">
    <location>
        <begin position="262"/>
        <end position="284"/>
    </location>
</feature>
<feature type="transmembrane region" description="Helical" evidence="8">
    <location>
        <begin position="109"/>
        <end position="131"/>
    </location>
</feature>
<dbReference type="Pfam" id="PF00528">
    <property type="entry name" value="BPD_transp_1"/>
    <property type="match status" value="1"/>
</dbReference>
<dbReference type="PANTHER" id="PTHR42929:SF1">
    <property type="entry name" value="INNER MEMBRANE ABC TRANSPORTER PERMEASE PROTEIN YDCU-RELATED"/>
    <property type="match status" value="1"/>
</dbReference>
<evidence type="ECO:0000256" key="1">
    <source>
        <dbReference type="ARBA" id="ARBA00004651"/>
    </source>
</evidence>
<evidence type="ECO:0000256" key="5">
    <source>
        <dbReference type="ARBA" id="ARBA00022692"/>
    </source>
</evidence>
<evidence type="ECO:0000256" key="4">
    <source>
        <dbReference type="ARBA" id="ARBA00022475"/>
    </source>
</evidence>
<evidence type="ECO:0000256" key="7">
    <source>
        <dbReference type="ARBA" id="ARBA00023136"/>
    </source>
</evidence>